<protein>
    <submittedName>
        <fullName evidence="5">ABC transporter ATP-binding protein</fullName>
    </submittedName>
</protein>
<dbReference type="PANTHER" id="PTHR24220">
    <property type="entry name" value="IMPORT ATP-BINDING PROTEIN"/>
    <property type="match status" value="1"/>
</dbReference>
<dbReference type="Proteomes" id="UP000632289">
    <property type="component" value="Unassembled WGS sequence"/>
</dbReference>
<evidence type="ECO:0000259" key="4">
    <source>
        <dbReference type="PROSITE" id="PS50893"/>
    </source>
</evidence>
<dbReference type="SMART" id="SM00382">
    <property type="entry name" value="AAA"/>
    <property type="match status" value="1"/>
</dbReference>
<dbReference type="EMBL" id="JACXYU010000013">
    <property type="protein sequence ID" value="MBD3934036.1"/>
    <property type="molecule type" value="Genomic_DNA"/>
</dbReference>
<proteinExistence type="predicted"/>
<reference evidence="5" key="1">
    <citation type="submission" date="2020-09" db="EMBL/GenBank/DDBJ databases">
        <title>Secondary metabolite and genome analysis of marine Streptomyces chumphonensis KK1-2T.</title>
        <authorList>
            <person name="Phongsopitanun W."/>
            <person name="Kanchanasin P."/>
            <person name="Pittayakhajonwut P."/>
            <person name="Suwanborirux K."/>
            <person name="Tanasupawat S."/>
        </authorList>
    </citation>
    <scope>NUCLEOTIDE SEQUENCE</scope>
    <source>
        <strain evidence="5">KK1-2</strain>
    </source>
</reference>
<evidence type="ECO:0000256" key="1">
    <source>
        <dbReference type="ARBA" id="ARBA00022448"/>
    </source>
</evidence>
<dbReference type="InterPro" id="IPR017871">
    <property type="entry name" value="ABC_transporter-like_CS"/>
</dbReference>
<evidence type="ECO:0000313" key="6">
    <source>
        <dbReference type="Proteomes" id="UP000632289"/>
    </source>
</evidence>
<dbReference type="GO" id="GO:0005524">
    <property type="term" value="F:ATP binding"/>
    <property type="evidence" value="ECO:0007669"/>
    <property type="project" value="UniProtKB-KW"/>
</dbReference>
<dbReference type="InterPro" id="IPR003593">
    <property type="entry name" value="AAA+_ATPase"/>
</dbReference>
<dbReference type="GO" id="GO:0005886">
    <property type="term" value="C:plasma membrane"/>
    <property type="evidence" value="ECO:0007669"/>
    <property type="project" value="TreeGrafter"/>
</dbReference>
<feature type="domain" description="ABC transporter" evidence="4">
    <location>
        <begin position="1"/>
        <end position="217"/>
    </location>
</feature>
<evidence type="ECO:0000256" key="2">
    <source>
        <dbReference type="ARBA" id="ARBA00022741"/>
    </source>
</evidence>
<sequence>MIARDVHVRLGGADVLRGASLSVAPGESVAVVGTSGAGKSTLLQCLAGVVTPDAGTVSLQGRRFDHLPARQRSELRLQRFGFLFQFGELVPELSLVDNVSLPLWLTGVPRRAARERARPLLEATGLGTDLHGKRPSQVSGGELQRAALARALVHEPAVILADEPTGALDSRTSDAVVELLLTEAARTGAALVVVTHSERVAQRMNRSERMADGRLTA</sequence>
<dbReference type="GO" id="GO:0022857">
    <property type="term" value="F:transmembrane transporter activity"/>
    <property type="evidence" value="ECO:0007669"/>
    <property type="project" value="TreeGrafter"/>
</dbReference>
<gene>
    <name evidence="5" type="ORF">IF129_21050</name>
</gene>
<dbReference type="SUPFAM" id="SSF52540">
    <property type="entry name" value="P-loop containing nucleoside triphosphate hydrolases"/>
    <property type="match status" value="1"/>
</dbReference>
<evidence type="ECO:0000313" key="5">
    <source>
        <dbReference type="EMBL" id="MBD3934036.1"/>
    </source>
</evidence>
<dbReference type="Gene3D" id="3.40.50.300">
    <property type="entry name" value="P-loop containing nucleotide triphosphate hydrolases"/>
    <property type="match status" value="1"/>
</dbReference>
<dbReference type="PROSITE" id="PS00211">
    <property type="entry name" value="ABC_TRANSPORTER_1"/>
    <property type="match status" value="1"/>
</dbReference>
<keyword evidence="3 5" id="KW-0067">ATP-binding</keyword>
<evidence type="ECO:0000256" key="3">
    <source>
        <dbReference type="ARBA" id="ARBA00022840"/>
    </source>
</evidence>
<dbReference type="Pfam" id="PF00005">
    <property type="entry name" value="ABC_tran"/>
    <property type="match status" value="1"/>
</dbReference>
<accession>A0A927IF43</accession>
<dbReference type="InterPro" id="IPR027417">
    <property type="entry name" value="P-loop_NTPase"/>
</dbReference>
<dbReference type="AlphaFoldDB" id="A0A927IF43"/>
<keyword evidence="6" id="KW-1185">Reference proteome</keyword>
<comment type="caution">
    <text evidence="5">The sequence shown here is derived from an EMBL/GenBank/DDBJ whole genome shotgun (WGS) entry which is preliminary data.</text>
</comment>
<name>A0A927IF43_9ACTN</name>
<dbReference type="CDD" id="cd03255">
    <property type="entry name" value="ABC_MJ0796_LolCDE_FtsE"/>
    <property type="match status" value="1"/>
</dbReference>
<keyword evidence="2" id="KW-0547">Nucleotide-binding</keyword>
<dbReference type="PANTHER" id="PTHR24220:SF685">
    <property type="entry name" value="ABC TRANSPORTER RELATED"/>
    <property type="match status" value="1"/>
</dbReference>
<dbReference type="InterPro" id="IPR017911">
    <property type="entry name" value="MacB-like_ATP-bd"/>
</dbReference>
<dbReference type="PROSITE" id="PS50893">
    <property type="entry name" value="ABC_TRANSPORTER_2"/>
    <property type="match status" value="1"/>
</dbReference>
<dbReference type="GO" id="GO:0016887">
    <property type="term" value="F:ATP hydrolysis activity"/>
    <property type="evidence" value="ECO:0007669"/>
    <property type="project" value="InterPro"/>
</dbReference>
<dbReference type="InterPro" id="IPR003439">
    <property type="entry name" value="ABC_transporter-like_ATP-bd"/>
</dbReference>
<organism evidence="5 6">
    <name type="scientific">Streptomyces chumphonensis</name>
    <dbReference type="NCBI Taxonomy" id="1214925"/>
    <lineage>
        <taxon>Bacteria</taxon>
        <taxon>Bacillati</taxon>
        <taxon>Actinomycetota</taxon>
        <taxon>Actinomycetes</taxon>
        <taxon>Kitasatosporales</taxon>
        <taxon>Streptomycetaceae</taxon>
        <taxon>Streptomyces</taxon>
    </lineage>
</organism>
<dbReference type="InterPro" id="IPR015854">
    <property type="entry name" value="ABC_transpr_LolD-like"/>
</dbReference>
<keyword evidence="1" id="KW-0813">Transport</keyword>